<organism evidence="1 2">
    <name type="scientific">Solanum pinnatisectum</name>
    <name type="common">tansyleaf nightshade</name>
    <dbReference type="NCBI Taxonomy" id="50273"/>
    <lineage>
        <taxon>Eukaryota</taxon>
        <taxon>Viridiplantae</taxon>
        <taxon>Streptophyta</taxon>
        <taxon>Embryophyta</taxon>
        <taxon>Tracheophyta</taxon>
        <taxon>Spermatophyta</taxon>
        <taxon>Magnoliopsida</taxon>
        <taxon>eudicotyledons</taxon>
        <taxon>Gunneridae</taxon>
        <taxon>Pentapetalae</taxon>
        <taxon>asterids</taxon>
        <taxon>lamiids</taxon>
        <taxon>Solanales</taxon>
        <taxon>Solanaceae</taxon>
        <taxon>Solanoideae</taxon>
        <taxon>Solaneae</taxon>
        <taxon>Solanum</taxon>
    </lineage>
</organism>
<sequence>MTPTPPSPRSAPLSSLARGFLMVYIRAIKDMYNGSNTRVRMVGGDSEYFPVGMGLLHVNSVFHWIHEAKVEVRLDTHTIPKRVSFKYTGSISQGSVDIDDDVTHHIGEAWMKWRFASRVLCDKKGTT</sequence>
<name>A0AAV9M137_9SOLN</name>
<evidence type="ECO:0000313" key="2">
    <source>
        <dbReference type="Proteomes" id="UP001311915"/>
    </source>
</evidence>
<protein>
    <recommendedName>
        <fullName evidence="3">Late embryogenesis abundant protein LEA-2 subgroup domain-containing protein</fullName>
    </recommendedName>
</protein>
<accession>A0AAV9M137</accession>
<evidence type="ECO:0000313" key="1">
    <source>
        <dbReference type="EMBL" id="KAK4731602.1"/>
    </source>
</evidence>
<comment type="caution">
    <text evidence="1">The sequence shown here is derived from an EMBL/GenBank/DDBJ whole genome shotgun (WGS) entry which is preliminary data.</text>
</comment>
<keyword evidence="2" id="KW-1185">Reference proteome</keyword>
<evidence type="ECO:0008006" key="3">
    <source>
        <dbReference type="Google" id="ProtNLM"/>
    </source>
</evidence>
<dbReference type="EMBL" id="JAWPEI010000003">
    <property type="protein sequence ID" value="KAK4731602.1"/>
    <property type="molecule type" value="Genomic_DNA"/>
</dbReference>
<proteinExistence type="predicted"/>
<dbReference type="PANTHER" id="PTHR46238:SF8">
    <property type="entry name" value="ENDONUCLEASE_EXONUCLEASE_PHOSPHATASE DOMAIN-CONTAINING PROTEIN"/>
    <property type="match status" value="1"/>
</dbReference>
<reference evidence="1 2" key="1">
    <citation type="submission" date="2023-10" db="EMBL/GenBank/DDBJ databases">
        <title>Genome-Wide Identification Analysis in wild type Solanum Pinnatisectum Reveals Some Genes Defensing Phytophthora Infestans.</title>
        <authorList>
            <person name="Sun C."/>
        </authorList>
    </citation>
    <scope>NUCLEOTIDE SEQUENCE [LARGE SCALE GENOMIC DNA]</scope>
    <source>
        <strain evidence="1">LQN</strain>
        <tissue evidence="1">Leaf</tissue>
    </source>
</reference>
<dbReference type="PANTHER" id="PTHR46238">
    <property type="entry name" value="REVERSE TRANSCRIPTASE DOMAIN-CONTAINING PROTEIN"/>
    <property type="match status" value="1"/>
</dbReference>
<dbReference type="Proteomes" id="UP001311915">
    <property type="component" value="Unassembled WGS sequence"/>
</dbReference>
<dbReference type="AlphaFoldDB" id="A0AAV9M137"/>
<gene>
    <name evidence="1" type="ORF">R3W88_024590</name>
</gene>